<keyword evidence="12" id="KW-1185">Reference proteome</keyword>
<evidence type="ECO:0000313" key="11">
    <source>
        <dbReference type="EMBL" id="SEN39039.1"/>
    </source>
</evidence>
<keyword evidence="5" id="KW-0029">Amino-acid transport</keyword>
<dbReference type="PANTHER" id="PTHR11795:SF447">
    <property type="entry name" value="ABC TRANSPORTER PERMEASE PROTEIN"/>
    <property type="match status" value="1"/>
</dbReference>
<dbReference type="GO" id="GO:0005886">
    <property type="term" value="C:plasma membrane"/>
    <property type="evidence" value="ECO:0007669"/>
    <property type="project" value="UniProtKB-SubCell"/>
</dbReference>
<feature type="transmembrane region" description="Helical" evidence="9">
    <location>
        <begin position="577"/>
        <end position="602"/>
    </location>
</feature>
<dbReference type="RefSeq" id="WP_089903677.1">
    <property type="nucleotide sequence ID" value="NZ_FOCI01000015.1"/>
</dbReference>
<protein>
    <submittedName>
        <fullName evidence="11">Amino acid/amide ABC transporter membrane protein 1, HAAT family</fullName>
    </submittedName>
</protein>
<dbReference type="OrthoDB" id="9807115at2"/>
<evidence type="ECO:0000256" key="7">
    <source>
        <dbReference type="ARBA" id="ARBA00023136"/>
    </source>
</evidence>
<dbReference type="InterPro" id="IPR001851">
    <property type="entry name" value="ABC_transp_permease"/>
</dbReference>
<evidence type="ECO:0000256" key="1">
    <source>
        <dbReference type="ARBA" id="ARBA00004651"/>
    </source>
</evidence>
<dbReference type="EMBL" id="FOCI01000015">
    <property type="protein sequence ID" value="SEN39039.1"/>
    <property type="molecule type" value="Genomic_DNA"/>
</dbReference>
<evidence type="ECO:0000256" key="2">
    <source>
        <dbReference type="ARBA" id="ARBA00022448"/>
    </source>
</evidence>
<dbReference type="AlphaFoldDB" id="A0A1H8G580"/>
<feature type="transmembrane region" description="Helical" evidence="9">
    <location>
        <begin position="365"/>
        <end position="383"/>
    </location>
</feature>
<evidence type="ECO:0000256" key="3">
    <source>
        <dbReference type="ARBA" id="ARBA00022475"/>
    </source>
</evidence>
<evidence type="ECO:0000256" key="4">
    <source>
        <dbReference type="ARBA" id="ARBA00022692"/>
    </source>
</evidence>
<sequence length="646" mass="67343">MLRLLIALAVFAGLSLPATAQSQTLQSILQPVADEIADPSRASVGAALDALVASGLPQVTPFLEAWSDKGVWQRDADGAFFYGQAAGGELTLTDIDTGAETVVPATGHTELRPNGGVRRVIGTTLVQFQLSDPDLTRRLSAIDSLARRPDADQLAPLLASIDEEPDPALKARKIQLANILTVTFADDPADRIAAIDSLSTDTSIEARAVLNQILTTGITATPGAPVGNVARILTVGDDLTPAAAYDLLVTGDLAPPATAPNAIRDALAANIVDGRAGGIPTAQLGDPALREAAYATLAAAGTVPPLVTAQDQADAIAAHTFAAIYAEGDAAITDAARAALTSAETRVAAAQFADLTLDALSLASIYFLAAIGLAITFGVMGVINMSHGEFIMMGAYTGFVVQQFVPDYTVSIIVALPLAFAITFAAGVAMERLVIRHLYHRPLETLLATFGISIALQQLAKNIFGTQARPLTSPGWLDGALIFSDVIQISYIRVAIFVLALLFLGLIVFVLKRTRLGLEVRAVTQNRGMAASMGIDPDRINMLTFGLGSGIAGIAGVAIGLYAQVTSEMGAAYIVQSFMTVVVGGVGNVWGTLAGATLIGFLQKGIEFLNPSNTLAAQTYMVLFIILFIQFRPKGIVAQKGRAAAD</sequence>
<feature type="transmembrane region" description="Helical" evidence="9">
    <location>
        <begin position="542"/>
        <end position="565"/>
    </location>
</feature>
<dbReference type="PANTHER" id="PTHR11795">
    <property type="entry name" value="BRANCHED-CHAIN AMINO ACID TRANSPORT SYSTEM PERMEASE PROTEIN LIVH"/>
    <property type="match status" value="1"/>
</dbReference>
<evidence type="ECO:0000313" key="12">
    <source>
        <dbReference type="Proteomes" id="UP000199585"/>
    </source>
</evidence>
<keyword evidence="2" id="KW-0813">Transport</keyword>
<keyword evidence="6 9" id="KW-1133">Transmembrane helix</keyword>
<evidence type="ECO:0000256" key="5">
    <source>
        <dbReference type="ARBA" id="ARBA00022970"/>
    </source>
</evidence>
<dbReference type="NCBIfam" id="TIGR03409">
    <property type="entry name" value="urea_trans_UrtB"/>
    <property type="match status" value="1"/>
</dbReference>
<accession>A0A1H8G580</accession>
<evidence type="ECO:0000256" key="8">
    <source>
        <dbReference type="ARBA" id="ARBA00037998"/>
    </source>
</evidence>
<dbReference type="GO" id="GO:0006865">
    <property type="term" value="P:amino acid transport"/>
    <property type="evidence" value="ECO:0007669"/>
    <property type="project" value="UniProtKB-KW"/>
</dbReference>
<keyword evidence="10" id="KW-0732">Signal</keyword>
<feature type="transmembrane region" description="Helical" evidence="9">
    <location>
        <begin position="491"/>
        <end position="511"/>
    </location>
</feature>
<dbReference type="InterPro" id="IPR052157">
    <property type="entry name" value="BCAA_transport_permease"/>
</dbReference>
<evidence type="ECO:0000256" key="9">
    <source>
        <dbReference type="SAM" id="Phobius"/>
    </source>
</evidence>
<feature type="transmembrane region" description="Helical" evidence="9">
    <location>
        <begin position="614"/>
        <end position="631"/>
    </location>
</feature>
<dbReference type="STRING" id="245187.SAMN04488003_1153"/>
<comment type="subcellular location">
    <subcellularLocation>
        <location evidence="1">Cell membrane</location>
        <topology evidence="1">Multi-pass membrane protein</topology>
    </subcellularLocation>
</comment>
<proteinExistence type="inferred from homology"/>
<dbReference type="GO" id="GO:0022857">
    <property type="term" value="F:transmembrane transporter activity"/>
    <property type="evidence" value="ECO:0007669"/>
    <property type="project" value="InterPro"/>
</dbReference>
<dbReference type="Pfam" id="PF02653">
    <property type="entry name" value="BPD_transp_2"/>
    <property type="match status" value="1"/>
</dbReference>
<feature type="chain" id="PRO_5011576799" evidence="10">
    <location>
        <begin position="21"/>
        <end position="646"/>
    </location>
</feature>
<organism evidence="11 12">
    <name type="scientific">Loktanella fryxellensis</name>
    <dbReference type="NCBI Taxonomy" id="245187"/>
    <lineage>
        <taxon>Bacteria</taxon>
        <taxon>Pseudomonadati</taxon>
        <taxon>Pseudomonadota</taxon>
        <taxon>Alphaproteobacteria</taxon>
        <taxon>Rhodobacterales</taxon>
        <taxon>Roseobacteraceae</taxon>
        <taxon>Loktanella</taxon>
    </lineage>
</organism>
<keyword evidence="3" id="KW-1003">Cell membrane</keyword>
<name>A0A1H8G580_9RHOB</name>
<feature type="signal peptide" evidence="10">
    <location>
        <begin position="1"/>
        <end position="20"/>
    </location>
</feature>
<gene>
    <name evidence="11" type="ORF">SAMN04488003_1153</name>
</gene>
<evidence type="ECO:0000256" key="10">
    <source>
        <dbReference type="SAM" id="SignalP"/>
    </source>
</evidence>
<dbReference type="Proteomes" id="UP000199585">
    <property type="component" value="Unassembled WGS sequence"/>
</dbReference>
<keyword evidence="4 9" id="KW-0812">Transmembrane</keyword>
<comment type="similarity">
    <text evidence="8">Belongs to the binding-protein-dependent transport system permease family. LivHM subfamily.</text>
</comment>
<evidence type="ECO:0000256" key="6">
    <source>
        <dbReference type="ARBA" id="ARBA00022989"/>
    </source>
</evidence>
<keyword evidence="7 9" id="KW-0472">Membrane</keyword>
<reference evidence="11 12" key="1">
    <citation type="submission" date="2016-10" db="EMBL/GenBank/DDBJ databases">
        <authorList>
            <person name="de Groot N.N."/>
        </authorList>
    </citation>
    <scope>NUCLEOTIDE SEQUENCE [LARGE SCALE GENOMIC DNA]</scope>
    <source>
        <strain evidence="11 12">DSM 16213</strain>
    </source>
</reference>
<dbReference type="InterPro" id="IPR017779">
    <property type="entry name" value="ABC_UrtB_bac"/>
</dbReference>
<feature type="transmembrane region" description="Helical" evidence="9">
    <location>
        <begin position="412"/>
        <end position="430"/>
    </location>
</feature>
<dbReference type="CDD" id="cd06582">
    <property type="entry name" value="TM_PBP1_LivH_like"/>
    <property type="match status" value="1"/>
</dbReference>